<proteinExistence type="predicted"/>
<dbReference type="AlphaFoldDB" id="A0A5K0Z1I9"/>
<evidence type="ECO:0000313" key="1">
    <source>
        <dbReference type="EMBL" id="VVV84253.1"/>
    </source>
</evidence>
<dbReference type="SUPFAM" id="SSF47473">
    <property type="entry name" value="EF-hand"/>
    <property type="match status" value="1"/>
</dbReference>
<dbReference type="EMBL" id="LR721778">
    <property type="protein sequence ID" value="VVV84253.1"/>
    <property type="molecule type" value="Genomic_DNA"/>
</dbReference>
<gene>
    <name evidence="1" type="ORF">NYM_LOCUS9389</name>
</gene>
<accession>A0A5K0Z1I9</accession>
<dbReference type="Gramene" id="NC13G0026510.1">
    <property type="protein sequence ID" value="NC13G0026510.1:cds"/>
    <property type="gene ID" value="NC13G0026510"/>
</dbReference>
<protein>
    <recommendedName>
        <fullName evidence="2">EF-hand domain-containing protein</fullName>
    </recommendedName>
</protein>
<sequence>MLLGTQGAIVIETKTVELDDKQLVELWEIFHSFDQNNGSSLTQLYLSSLFWSLGLNPSKK</sequence>
<name>A0A5K0Z1I9_9MAGN</name>
<reference evidence="1" key="1">
    <citation type="submission" date="2019-09" db="EMBL/GenBank/DDBJ databases">
        <authorList>
            <person name="Zhang L."/>
        </authorList>
    </citation>
    <scope>NUCLEOTIDE SEQUENCE</scope>
</reference>
<organism evidence="1">
    <name type="scientific">Nymphaea colorata</name>
    <name type="common">pocket water lily</name>
    <dbReference type="NCBI Taxonomy" id="210225"/>
    <lineage>
        <taxon>Eukaryota</taxon>
        <taxon>Viridiplantae</taxon>
        <taxon>Streptophyta</taxon>
        <taxon>Embryophyta</taxon>
        <taxon>Tracheophyta</taxon>
        <taxon>Spermatophyta</taxon>
        <taxon>Magnoliopsida</taxon>
        <taxon>Nymphaeales</taxon>
        <taxon>Nymphaeaceae</taxon>
        <taxon>Nymphaea</taxon>
    </lineage>
</organism>
<evidence type="ECO:0008006" key="2">
    <source>
        <dbReference type="Google" id="ProtNLM"/>
    </source>
</evidence>
<dbReference type="InterPro" id="IPR011992">
    <property type="entry name" value="EF-hand-dom_pair"/>
</dbReference>